<evidence type="ECO:0000259" key="3">
    <source>
        <dbReference type="PROSITE" id="PS51677"/>
    </source>
</evidence>
<dbReference type="InterPro" id="IPR011330">
    <property type="entry name" value="Glyco_hydro/deAcase_b/a-brl"/>
</dbReference>
<dbReference type="CDD" id="cd10918">
    <property type="entry name" value="CE4_NodB_like_5s_6s"/>
    <property type="match status" value="1"/>
</dbReference>
<keyword evidence="2" id="KW-0732">Signal</keyword>
<dbReference type="EMBL" id="JAAXLS010000019">
    <property type="protein sequence ID" value="NKQ56056.1"/>
    <property type="molecule type" value="Genomic_DNA"/>
</dbReference>
<dbReference type="Pfam" id="PF01522">
    <property type="entry name" value="Polysacc_deac_1"/>
    <property type="match status" value="1"/>
</dbReference>
<evidence type="ECO:0000313" key="4">
    <source>
        <dbReference type="EMBL" id="NKQ56056.1"/>
    </source>
</evidence>
<dbReference type="Proteomes" id="UP000715441">
    <property type="component" value="Unassembled WGS sequence"/>
</dbReference>
<sequence>MRSPLVFMYHSVDRCAHDPYRITVDPQRLDLQLGWLRRHGLRGVSVGELRRASRSGDARGLVGLTFDDGYADFLSNALPVLERHDFTATVFVIAGRLGGTNDWDPEGPRKKLLTGKEIRQVAAAGIEIGCHGWSHVSLPRAGGGELGREVAGARLALRELTGQDVAGFCYPYGDVDARAVGAVRDAGYAYGCAIWRSPFTGALALPRIYIGESDAALRLWAKTRGNAVASRRRAPRRAETVR</sequence>
<dbReference type="InterPro" id="IPR051398">
    <property type="entry name" value="Polysacch_Deacetylase"/>
</dbReference>
<dbReference type="InterPro" id="IPR002509">
    <property type="entry name" value="NODB_dom"/>
</dbReference>
<reference evidence="4 5" key="1">
    <citation type="submission" date="2020-04" db="EMBL/GenBank/DDBJ databases">
        <title>Novel species.</title>
        <authorList>
            <person name="Teo W.F.A."/>
            <person name="Lipun K."/>
            <person name="Srisuk N."/>
            <person name="Duangmal K."/>
        </authorList>
    </citation>
    <scope>NUCLEOTIDE SEQUENCE [LARGE SCALE GENOMIC DNA]</scope>
    <source>
        <strain evidence="4 5">K13G38</strain>
    </source>
</reference>
<accession>A0ABX1JCA6</accession>
<dbReference type="PROSITE" id="PS51677">
    <property type="entry name" value="NODB"/>
    <property type="match status" value="1"/>
</dbReference>
<organism evidence="4 5">
    <name type="scientific">Amycolatopsis acididurans</name>
    <dbReference type="NCBI Taxonomy" id="2724524"/>
    <lineage>
        <taxon>Bacteria</taxon>
        <taxon>Bacillati</taxon>
        <taxon>Actinomycetota</taxon>
        <taxon>Actinomycetes</taxon>
        <taxon>Pseudonocardiales</taxon>
        <taxon>Pseudonocardiaceae</taxon>
        <taxon>Amycolatopsis</taxon>
    </lineage>
</organism>
<comment type="caution">
    <text evidence="4">The sequence shown here is derived from an EMBL/GenBank/DDBJ whole genome shotgun (WGS) entry which is preliminary data.</text>
</comment>
<evidence type="ECO:0000313" key="5">
    <source>
        <dbReference type="Proteomes" id="UP000715441"/>
    </source>
</evidence>
<dbReference type="RefSeq" id="WP_168519085.1">
    <property type="nucleotide sequence ID" value="NZ_JAAXLS010000019.1"/>
</dbReference>
<protein>
    <submittedName>
        <fullName evidence="4">Polysaccharide deacetylase family protein</fullName>
    </submittedName>
</protein>
<feature type="domain" description="NodB homology" evidence="3">
    <location>
        <begin position="60"/>
        <end position="242"/>
    </location>
</feature>
<dbReference type="SUPFAM" id="SSF88713">
    <property type="entry name" value="Glycoside hydrolase/deacetylase"/>
    <property type="match status" value="1"/>
</dbReference>
<dbReference type="PANTHER" id="PTHR34216">
    <property type="match status" value="1"/>
</dbReference>
<dbReference type="Gene3D" id="3.20.20.370">
    <property type="entry name" value="Glycoside hydrolase/deacetylase"/>
    <property type="match status" value="1"/>
</dbReference>
<gene>
    <name evidence="4" type="ORF">HFP15_24555</name>
</gene>
<evidence type="ECO:0000256" key="2">
    <source>
        <dbReference type="ARBA" id="ARBA00022729"/>
    </source>
</evidence>
<proteinExistence type="predicted"/>
<evidence type="ECO:0000256" key="1">
    <source>
        <dbReference type="ARBA" id="ARBA00004613"/>
    </source>
</evidence>
<dbReference type="PANTHER" id="PTHR34216:SF3">
    <property type="entry name" value="POLY-BETA-1,6-N-ACETYL-D-GLUCOSAMINE N-DEACETYLASE"/>
    <property type="match status" value="1"/>
</dbReference>
<name>A0ABX1JCA6_9PSEU</name>
<keyword evidence="5" id="KW-1185">Reference proteome</keyword>
<comment type="subcellular location">
    <subcellularLocation>
        <location evidence="1">Secreted</location>
    </subcellularLocation>
</comment>